<feature type="region of interest" description="Disordered" evidence="2">
    <location>
        <begin position="1186"/>
        <end position="1213"/>
    </location>
</feature>
<feature type="region of interest" description="Disordered" evidence="2">
    <location>
        <begin position="1289"/>
        <end position="1324"/>
    </location>
</feature>
<feature type="compositionally biased region" description="Basic and acidic residues" evidence="2">
    <location>
        <begin position="269"/>
        <end position="286"/>
    </location>
</feature>
<reference evidence="3 4" key="1">
    <citation type="submission" date="2021-02" db="EMBL/GenBank/DDBJ databases">
        <title>Variation within the Batrachochytrium salamandrivorans European outbreak.</title>
        <authorList>
            <person name="Kelly M."/>
            <person name="Pasmans F."/>
            <person name="Shea T.P."/>
            <person name="Munoz J.F."/>
            <person name="Carranza S."/>
            <person name="Cuomo C.A."/>
            <person name="Martel A."/>
        </authorList>
    </citation>
    <scope>NUCLEOTIDE SEQUENCE [LARGE SCALE GENOMIC DNA]</scope>
    <source>
        <strain evidence="3 4">AMFP18/2</strain>
    </source>
</reference>
<feature type="compositionally biased region" description="Polar residues" evidence="2">
    <location>
        <begin position="1117"/>
        <end position="1130"/>
    </location>
</feature>
<dbReference type="PANTHER" id="PTHR14164">
    <property type="entry name" value="PERICENTRIOLAR MATERIAL 1-RELATED"/>
    <property type="match status" value="1"/>
</dbReference>
<feature type="coiled-coil region" evidence="1">
    <location>
        <begin position="156"/>
        <end position="183"/>
    </location>
</feature>
<feature type="compositionally biased region" description="Polar residues" evidence="2">
    <location>
        <begin position="1424"/>
        <end position="1447"/>
    </location>
</feature>
<dbReference type="EMBL" id="JAFCIX010000437">
    <property type="protein sequence ID" value="KAH6590127.1"/>
    <property type="molecule type" value="Genomic_DNA"/>
</dbReference>
<dbReference type="PANTHER" id="PTHR14164:SF12">
    <property type="entry name" value="PERICENTRIOLAR MATERIAL 1 PROTEIN"/>
    <property type="match status" value="1"/>
</dbReference>
<accession>A0ABQ8F0U8</accession>
<keyword evidence="4" id="KW-1185">Reference proteome</keyword>
<dbReference type="PROSITE" id="PS00018">
    <property type="entry name" value="EF_HAND_1"/>
    <property type="match status" value="1"/>
</dbReference>
<feature type="compositionally biased region" description="Basic and acidic residues" evidence="2">
    <location>
        <begin position="247"/>
        <end position="256"/>
    </location>
</feature>
<evidence type="ECO:0000313" key="4">
    <source>
        <dbReference type="Proteomes" id="UP001648503"/>
    </source>
</evidence>
<feature type="region of interest" description="Disordered" evidence="2">
    <location>
        <begin position="196"/>
        <end position="286"/>
    </location>
</feature>
<feature type="compositionally biased region" description="Basic and acidic residues" evidence="2">
    <location>
        <begin position="196"/>
        <end position="205"/>
    </location>
</feature>
<evidence type="ECO:0008006" key="5">
    <source>
        <dbReference type="Google" id="ProtNLM"/>
    </source>
</evidence>
<feature type="region of interest" description="Disordered" evidence="2">
    <location>
        <begin position="1103"/>
        <end position="1136"/>
    </location>
</feature>
<evidence type="ECO:0000256" key="2">
    <source>
        <dbReference type="SAM" id="MobiDB-lite"/>
    </source>
</evidence>
<name>A0ABQ8F0U8_9FUNG</name>
<feature type="compositionally biased region" description="Acidic residues" evidence="2">
    <location>
        <begin position="1051"/>
        <end position="1065"/>
    </location>
</feature>
<keyword evidence="1" id="KW-0175">Coiled coil</keyword>
<dbReference type="InterPro" id="IPR024138">
    <property type="entry name" value="Pericentriolar_Pcm1"/>
</dbReference>
<feature type="compositionally biased region" description="Polar residues" evidence="2">
    <location>
        <begin position="257"/>
        <end position="267"/>
    </location>
</feature>
<feature type="compositionally biased region" description="Low complexity" evidence="2">
    <location>
        <begin position="347"/>
        <end position="364"/>
    </location>
</feature>
<organism evidence="3 4">
    <name type="scientific">Batrachochytrium salamandrivorans</name>
    <dbReference type="NCBI Taxonomy" id="1357716"/>
    <lineage>
        <taxon>Eukaryota</taxon>
        <taxon>Fungi</taxon>
        <taxon>Fungi incertae sedis</taxon>
        <taxon>Chytridiomycota</taxon>
        <taxon>Chytridiomycota incertae sedis</taxon>
        <taxon>Chytridiomycetes</taxon>
        <taxon>Rhizophydiales</taxon>
        <taxon>Rhizophydiales incertae sedis</taxon>
        <taxon>Batrachochytrium</taxon>
    </lineage>
</organism>
<feature type="region of interest" description="Disordered" evidence="2">
    <location>
        <begin position="395"/>
        <end position="414"/>
    </location>
</feature>
<feature type="region of interest" description="Disordered" evidence="2">
    <location>
        <begin position="1416"/>
        <end position="1447"/>
    </location>
</feature>
<feature type="region of interest" description="Disordered" evidence="2">
    <location>
        <begin position="1050"/>
        <end position="1076"/>
    </location>
</feature>
<gene>
    <name evidence="3" type="ORF">BASA50_009613</name>
</gene>
<sequence length="1447" mass="159830">MKTKTYTLDASSPFVSSSTILSPATVHTTVIVEETEETAASKTTSLDGNTRSNADLQQQLKLRLQQQQELRLAQTQLHALLHKQQELAVLSDRMRKQVPSDIVRKQLVPPMMHNQLQMEVMIPSDAAMVSSDSVREEPTTLTPSNNGSFEERLQLLLQQEAELALAETQLRSLQTMKRQMMQDAVARTNGLHCRNAADDCKDHPRSNSNSRMDSDLLHHSSPDIPDPIPRSDPTAVAPPADTTINHLLRDEHEESYNVRSNESYNESYNDEHNEESYNDEHEESYNDEHHRLYNSLSSLAKELQELEIRQSQLLTHTSNSSTAALTVGSVTTNRCDAAVHTNNTLGSPSHPSASSASSDDNNNNYNDGTVKHIFARLVAASVHDQLQRQMSATALPANVDSDDQNSSEIDSNASEASCCQTVIGPVRHNKDAYGSSPPVVAMITPAAQREDSDPLLAENDLELTRLASSFGMDIEETNAEIHDGMTQINSQLRVLEEARKYAPTAAENAMIDQMTEKLLAQAKELMAVKQSLSYYQNLLSEQKAMQRLMGEASQLKPCHSITNSSVLQEQTGSQRTISLAPEYSAEGVSDTTLLNSRAVATTPRYAWRGSAVEETPTPVPTLAPLPQSRPDPISPTRSTHARGTSTLHYGSTRPTPRERNQLGSMDFLHPASQSFDVAASDAQDITGAAMDDPEFSGDHYTVDDDNLENTHVELSDMQRLFLHHKDDIYRSVANTISSQESHPYFLIKIFKNLPKLTSNYARDRLMIALDEIIEEAESCALQVSWPAKGNADSDVSCSYRNESVREVRSDVQKPQAIPALGRQPHAVQSMPISTALYPPPTAATMATMTDDDSRLKSCDASRLASKPTTMRLPRTSRIQPIRPCEQPGSPFPNSASTIEETPSTLAQTRSIMDPLCRMIHSSMQTHLNTLLDQATLPGAPVHTVYTHAQIKEIIVQTNSVIYAYASFKHTALRGESRDLRDDDSSACSLSGVMSDDQANLHALAVVDELRPIVEDVFGNYLGLHISECRLSIGRDMKRLLDTVFGVAGSDTDTDVDDGGDDDDSVGDAGIQRGEGETTVRRDGVWVETVLEPHSTAHGVDWHAEQHQGAWNPPPSVLSGSSKARQSSCPSVPTPRAVVYGCDDEMYAAIEDELDDYRLDNDEMHAAIEDELDDYRLDNDEMHAAVEDELDNDDLDNDDLDNDGLDDDDDDEIDADDFFDQVSNEVDYDEDHVDAESQLMHDLGNNEDHSDGSRIKILSKAVTASVSDKDGFSSATYDKNVDTIYTKKEKRGEHYDSDDEEDKNSYDGECVFSDAEETQEKSTDKMDELEAELLEARVSLVEQQSRIDMALEDTIKRNHVAGTFTDLQSPRKPKPFGSAFIPSKLANSPRSRESCVLSNVFTDARLIVVKGEKIEEKRAGVESRGFTSVQDPSESLSDSDSVCTVRPS</sequence>
<dbReference type="Proteomes" id="UP001648503">
    <property type="component" value="Unassembled WGS sequence"/>
</dbReference>
<feature type="compositionally biased region" description="Basic and acidic residues" evidence="2">
    <location>
        <begin position="212"/>
        <end position="221"/>
    </location>
</feature>
<dbReference type="InterPro" id="IPR018247">
    <property type="entry name" value="EF_Hand_1_Ca_BS"/>
</dbReference>
<feature type="compositionally biased region" description="Polar residues" evidence="2">
    <location>
        <begin position="635"/>
        <end position="654"/>
    </location>
</feature>
<feature type="region of interest" description="Disordered" evidence="2">
    <location>
        <begin position="612"/>
        <end position="656"/>
    </location>
</feature>
<proteinExistence type="predicted"/>
<comment type="caution">
    <text evidence="3">The sequence shown here is derived from an EMBL/GenBank/DDBJ whole genome shotgun (WGS) entry which is preliminary data.</text>
</comment>
<feature type="region of interest" description="Disordered" evidence="2">
    <location>
        <begin position="340"/>
        <end position="364"/>
    </location>
</feature>
<feature type="compositionally biased region" description="Pro residues" evidence="2">
    <location>
        <begin position="617"/>
        <end position="633"/>
    </location>
</feature>
<evidence type="ECO:0000256" key="1">
    <source>
        <dbReference type="SAM" id="Coils"/>
    </source>
</evidence>
<protein>
    <recommendedName>
        <fullName evidence="5">Pericentriolar material 1 protein C-terminal domain-containing protein</fullName>
    </recommendedName>
</protein>
<evidence type="ECO:0000313" key="3">
    <source>
        <dbReference type="EMBL" id="KAH6590127.1"/>
    </source>
</evidence>